<organism evidence="2 3">
    <name type="scientific">Actinospica durhamensis</name>
    <dbReference type="NCBI Taxonomy" id="1508375"/>
    <lineage>
        <taxon>Bacteria</taxon>
        <taxon>Bacillati</taxon>
        <taxon>Actinomycetota</taxon>
        <taxon>Actinomycetes</taxon>
        <taxon>Catenulisporales</taxon>
        <taxon>Actinospicaceae</taxon>
        <taxon>Actinospica</taxon>
    </lineage>
</organism>
<protein>
    <submittedName>
        <fullName evidence="2">Uncharacterized protein</fullName>
    </submittedName>
</protein>
<dbReference type="RefSeq" id="WP_212533675.1">
    <property type="nucleotide sequence ID" value="NZ_JAGSOG010000401.1"/>
</dbReference>
<comment type="caution">
    <text evidence="2">The sequence shown here is derived from an EMBL/GenBank/DDBJ whole genome shotgun (WGS) entry which is preliminary data.</text>
</comment>
<dbReference type="EMBL" id="JAGSOG010000401">
    <property type="protein sequence ID" value="MBR7839236.1"/>
    <property type="molecule type" value="Genomic_DNA"/>
</dbReference>
<evidence type="ECO:0000313" key="3">
    <source>
        <dbReference type="Proteomes" id="UP000675781"/>
    </source>
</evidence>
<dbReference type="AlphaFoldDB" id="A0A941EXV0"/>
<sequence>MTFTDPHEDIADALRGEFHARAAHLAQTPAPFARIEAAARRDRIRRRSLAGCAGVALVAALATSVTTINGVHHTDSLQTAAGTSDRSPLLDLAPRGNLVANATFMQEVATRLGAGMTILYANDDGTHTVVIGAGYQPVAHHGSGGSSNLFSVLTGAHGASAADLSSSGEVGLASGSALDAFSYVGVFRGTGGSVPYVVLGPTDMTQADIASGIELTVHGGKLAAEHTALKTVSTQDGAVAGEISDPSTSQAAGHLGAYISFRGQLSTGKTVDANPLIRTELASPSELPTSAVYDALRSAIVAKGRQDGLAHLPLNGPGGDAVTDNAAQVVADIASIAGVDPHEIDVTVDWVGQETSAWDTALLDIDVPGLPHIQAFVRGLAPGQPDSESPGLEQSFVRPAQNLTAGHFPETAAAFGGTPELSTLGQEVVAGW</sequence>
<keyword evidence="3" id="KW-1185">Reference proteome</keyword>
<keyword evidence="1" id="KW-1133">Transmembrane helix</keyword>
<feature type="transmembrane region" description="Helical" evidence="1">
    <location>
        <begin position="49"/>
        <end position="68"/>
    </location>
</feature>
<gene>
    <name evidence="2" type="ORF">KDL01_38600</name>
</gene>
<evidence type="ECO:0000313" key="2">
    <source>
        <dbReference type="EMBL" id="MBR7839236.1"/>
    </source>
</evidence>
<accession>A0A941EXV0</accession>
<keyword evidence="1" id="KW-0472">Membrane</keyword>
<dbReference type="Proteomes" id="UP000675781">
    <property type="component" value="Unassembled WGS sequence"/>
</dbReference>
<proteinExistence type="predicted"/>
<reference evidence="2" key="1">
    <citation type="submission" date="2021-04" db="EMBL/GenBank/DDBJ databases">
        <title>Genome based classification of Actinospica acidithermotolerans sp. nov., an actinobacterium isolated from an Indonesian hot spring.</title>
        <authorList>
            <person name="Kusuma A.B."/>
            <person name="Putra K.E."/>
            <person name="Nafisah S."/>
            <person name="Loh J."/>
            <person name="Nouioui I."/>
            <person name="Goodfellow M."/>
        </authorList>
    </citation>
    <scope>NUCLEOTIDE SEQUENCE</scope>
    <source>
        <strain evidence="2">CSCA 57</strain>
    </source>
</reference>
<keyword evidence="1" id="KW-0812">Transmembrane</keyword>
<evidence type="ECO:0000256" key="1">
    <source>
        <dbReference type="SAM" id="Phobius"/>
    </source>
</evidence>
<name>A0A941EXV0_9ACTN</name>